<evidence type="ECO:0008006" key="4">
    <source>
        <dbReference type="Google" id="ProtNLM"/>
    </source>
</evidence>
<comment type="caution">
    <text evidence="2">The sequence shown here is derived from an EMBL/GenBank/DDBJ whole genome shotgun (WGS) entry which is preliminary data.</text>
</comment>
<proteinExistence type="predicted"/>
<dbReference type="Proteomes" id="UP000248132">
    <property type="component" value="Unassembled WGS sequence"/>
</dbReference>
<gene>
    <name evidence="2" type="ORF">LY28_02566</name>
</gene>
<name>A0A318XID2_9FIRM</name>
<feature type="transmembrane region" description="Helical" evidence="1">
    <location>
        <begin position="72"/>
        <end position="90"/>
    </location>
</feature>
<keyword evidence="3" id="KW-1185">Reference proteome</keyword>
<keyword evidence="1" id="KW-1133">Transmembrane helix</keyword>
<reference evidence="2 3" key="1">
    <citation type="submission" date="2018-06" db="EMBL/GenBank/DDBJ databases">
        <title>Genomic Encyclopedia of Type Strains, Phase I: the one thousand microbial genomes (KMG-I) project.</title>
        <authorList>
            <person name="Kyrpides N."/>
        </authorList>
    </citation>
    <scope>NUCLEOTIDE SEQUENCE [LARGE SCALE GENOMIC DNA]</scope>
    <source>
        <strain evidence="2 3">DSM 19573</strain>
    </source>
</reference>
<keyword evidence="1" id="KW-0472">Membrane</keyword>
<protein>
    <recommendedName>
        <fullName evidence="4">ECF transporter S component</fullName>
    </recommendedName>
</protein>
<feature type="transmembrane region" description="Helical" evidence="1">
    <location>
        <begin position="41"/>
        <end position="60"/>
    </location>
</feature>
<organism evidence="2 3">
    <name type="scientific">Ruminiclostridium sufflavum DSM 19573</name>
    <dbReference type="NCBI Taxonomy" id="1121337"/>
    <lineage>
        <taxon>Bacteria</taxon>
        <taxon>Bacillati</taxon>
        <taxon>Bacillota</taxon>
        <taxon>Clostridia</taxon>
        <taxon>Eubacteriales</taxon>
        <taxon>Oscillospiraceae</taxon>
        <taxon>Ruminiclostridium</taxon>
    </lineage>
</organism>
<sequence>MYFSIAYLLNVYELFKIIFTNINNLRGINAIIAILNRNTYIIARIGVFICVMANFVFASLEGVYIMNERVLWITRTAALTALLIIMQAVTSTFGNTLVTGSIVNLILIVSVMTCGVSTGITVAVISPVCAKFFGIGPFWSLIPFIIAGNIVLVILWKLIGKHTIKNLKISYAIALVAAAVSKFLVLYLGIVKIAIPVLLKLPEPKAAVISSMFSVPQLITALIGGVLAIIILPVLNRAIKTK</sequence>
<feature type="transmembrane region" description="Helical" evidence="1">
    <location>
        <begin position="215"/>
        <end position="235"/>
    </location>
</feature>
<feature type="transmembrane region" description="Helical" evidence="1">
    <location>
        <begin position="171"/>
        <end position="195"/>
    </location>
</feature>
<evidence type="ECO:0000313" key="2">
    <source>
        <dbReference type="EMBL" id="PYG86945.1"/>
    </source>
</evidence>
<evidence type="ECO:0000313" key="3">
    <source>
        <dbReference type="Proteomes" id="UP000248132"/>
    </source>
</evidence>
<dbReference type="EMBL" id="QKMR01000015">
    <property type="protein sequence ID" value="PYG86945.1"/>
    <property type="molecule type" value="Genomic_DNA"/>
</dbReference>
<dbReference type="AlphaFoldDB" id="A0A318XID2"/>
<evidence type="ECO:0000256" key="1">
    <source>
        <dbReference type="SAM" id="Phobius"/>
    </source>
</evidence>
<feature type="transmembrane region" description="Helical" evidence="1">
    <location>
        <begin position="138"/>
        <end position="159"/>
    </location>
</feature>
<accession>A0A318XID2</accession>
<feature type="transmembrane region" description="Helical" evidence="1">
    <location>
        <begin position="102"/>
        <end position="126"/>
    </location>
</feature>
<keyword evidence="1" id="KW-0812">Transmembrane</keyword>